<dbReference type="PANTHER" id="PTHR21301">
    <property type="entry name" value="REVERSE TRANSCRIPTASE"/>
    <property type="match status" value="1"/>
</dbReference>
<dbReference type="Proteomes" id="UP000078492">
    <property type="component" value="Unassembled WGS sequence"/>
</dbReference>
<protein>
    <submittedName>
        <fullName evidence="2">Dipeptidyl peptidase family member 6</fullName>
    </submittedName>
</protein>
<evidence type="ECO:0000313" key="3">
    <source>
        <dbReference type="Proteomes" id="UP000078492"/>
    </source>
</evidence>
<name>A0A151JNW2_9HYME</name>
<evidence type="ECO:0000313" key="2">
    <source>
        <dbReference type="EMBL" id="KYN28371.1"/>
    </source>
</evidence>
<dbReference type="AlphaFoldDB" id="A0A151JNW2"/>
<dbReference type="CDD" id="cd10442">
    <property type="entry name" value="GIY-YIG_PLEs"/>
    <property type="match status" value="1"/>
</dbReference>
<dbReference type="STRING" id="471704.A0A151JNW2"/>
<dbReference type="Gene3D" id="3.40.1440.10">
    <property type="entry name" value="GIY-YIG endonuclease"/>
    <property type="match status" value="1"/>
</dbReference>
<feature type="domain" description="Helix-turn-helix" evidence="1">
    <location>
        <begin position="222"/>
        <end position="281"/>
    </location>
</feature>
<reference evidence="2 3" key="1">
    <citation type="submission" date="2015-09" db="EMBL/GenBank/DDBJ databases">
        <title>Trachymyrmex cornetzi WGS genome.</title>
        <authorList>
            <person name="Nygaard S."/>
            <person name="Hu H."/>
            <person name="Boomsma J."/>
            <person name="Zhang G."/>
        </authorList>
    </citation>
    <scope>NUCLEOTIDE SEQUENCE [LARGE SCALE GENOMIC DNA]</scope>
    <source>
        <strain evidence="2">Tcor2-1</strain>
        <tissue evidence="2">Whole body</tissue>
    </source>
</reference>
<organism evidence="2 3">
    <name type="scientific">Trachymyrmex cornetzi</name>
    <dbReference type="NCBI Taxonomy" id="471704"/>
    <lineage>
        <taxon>Eukaryota</taxon>
        <taxon>Metazoa</taxon>
        <taxon>Ecdysozoa</taxon>
        <taxon>Arthropoda</taxon>
        <taxon>Hexapoda</taxon>
        <taxon>Insecta</taxon>
        <taxon>Pterygota</taxon>
        <taxon>Neoptera</taxon>
        <taxon>Endopterygota</taxon>
        <taxon>Hymenoptera</taxon>
        <taxon>Apocrita</taxon>
        <taxon>Aculeata</taxon>
        <taxon>Formicoidea</taxon>
        <taxon>Formicidae</taxon>
        <taxon>Myrmicinae</taxon>
        <taxon>Trachymyrmex</taxon>
    </lineage>
</organism>
<dbReference type="EMBL" id="KQ978783">
    <property type="protein sequence ID" value="KYN28371.1"/>
    <property type="molecule type" value="Genomic_DNA"/>
</dbReference>
<dbReference type="Pfam" id="PF26215">
    <property type="entry name" value="HTH_animal"/>
    <property type="match status" value="1"/>
</dbReference>
<dbReference type="InterPro" id="IPR058912">
    <property type="entry name" value="HTH_animal"/>
</dbReference>
<dbReference type="InterPro" id="IPR035901">
    <property type="entry name" value="GIY-YIG_endonuc_sf"/>
</dbReference>
<accession>A0A151JNW2</accession>
<proteinExistence type="predicted"/>
<keyword evidence="3" id="KW-1185">Reference proteome</keyword>
<gene>
    <name evidence="2" type="ORF">ALC57_02210</name>
</gene>
<sequence>MQTKHDSLIPRTVLFRNPDKTAARISPNGKYIGYIAPKDGVLNVYVADTENIKNGTEELYVIPQEDYNTTGIIGFNKTNDKIYTIDSRNRYTAAALSEVDIESKSSKLIYSNDKFDVSDLTLHPTEKNVLLAAYNYLRDEIVVIDDSIREDIKYLKSIIKGDIEIVSISLDGMHWIVADSQDDGPYVLEIGGTSLNFLDVKIKVINEQLNFDWYQKPTFSGRFINFFSNHPMSQKKAIIFSLVDRALLLSNKEYHKKNINFIINTLLHNDYPIEFIFDTINNRIDNIHKREFKIQKNKENNRDSENNVSWFGMPFIPGLTDRFKRIHNNKTRIAFHSTNKLNKYIKVQKDNVEQSKKCNVVYKICCNDCNASYVGQTGRQLKTRIAEHRNHINWNTTTRSVITEHRMQMQHDFDWNNIKILDEEPCYTIRVLSLKC</sequence>
<dbReference type="PANTHER" id="PTHR21301:SF10">
    <property type="entry name" value="REVERSE TRANSCRIPTASE DOMAIN-CONTAINING PROTEIN"/>
    <property type="match status" value="1"/>
</dbReference>
<evidence type="ECO:0000259" key="1">
    <source>
        <dbReference type="Pfam" id="PF26215"/>
    </source>
</evidence>
<dbReference type="SUPFAM" id="SSF69322">
    <property type="entry name" value="Tricorn protease domain 2"/>
    <property type="match status" value="1"/>
</dbReference>